<name>A0A1I8A659_9BILA</name>
<dbReference type="AlphaFoldDB" id="A0A1I8A659"/>
<proteinExistence type="predicted"/>
<keyword evidence="1" id="KW-0812">Transmembrane</keyword>
<organism evidence="2 3">
    <name type="scientific">Steinernema glaseri</name>
    <dbReference type="NCBI Taxonomy" id="37863"/>
    <lineage>
        <taxon>Eukaryota</taxon>
        <taxon>Metazoa</taxon>
        <taxon>Ecdysozoa</taxon>
        <taxon>Nematoda</taxon>
        <taxon>Chromadorea</taxon>
        <taxon>Rhabditida</taxon>
        <taxon>Tylenchina</taxon>
        <taxon>Panagrolaimomorpha</taxon>
        <taxon>Strongyloidoidea</taxon>
        <taxon>Steinernematidae</taxon>
        <taxon>Steinernema</taxon>
    </lineage>
</organism>
<protein>
    <submittedName>
        <fullName evidence="3">NCMAP protein</fullName>
    </submittedName>
</protein>
<reference evidence="3" key="1">
    <citation type="submission" date="2016-11" db="UniProtKB">
        <authorList>
            <consortium name="WormBaseParasite"/>
        </authorList>
    </citation>
    <scope>IDENTIFICATION</scope>
</reference>
<evidence type="ECO:0000313" key="3">
    <source>
        <dbReference type="WBParaSite" id="L893_g33076.t1"/>
    </source>
</evidence>
<keyword evidence="1" id="KW-0472">Membrane</keyword>
<dbReference type="WBParaSite" id="L893_g33076.t1">
    <property type="protein sequence ID" value="L893_g33076.t1"/>
    <property type="gene ID" value="L893_g33076"/>
</dbReference>
<accession>A0A1I8A659</accession>
<evidence type="ECO:0000313" key="2">
    <source>
        <dbReference type="Proteomes" id="UP000095287"/>
    </source>
</evidence>
<feature type="transmembrane region" description="Helical" evidence="1">
    <location>
        <begin position="20"/>
        <end position="44"/>
    </location>
</feature>
<dbReference type="Proteomes" id="UP000095287">
    <property type="component" value="Unplaced"/>
</dbReference>
<keyword evidence="1" id="KW-1133">Transmembrane helix</keyword>
<keyword evidence="2" id="KW-1185">Reference proteome</keyword>
<sequence>MAQQNHDNASEVVPLTAFSVVAVLGAFAVAVALIFVLISIFITICRNLLKRQPRNTTTFRQLRQNRQFEERKKINYTCYPYFVQKEMCSVVREE</sequence>
<evidence type="ECO:0000256" key="1">
    <source>
        <dbReference type="SAM" id="Phobius"/>
    </source>
</evidence>